<feature type="compositionally biased region" description="Polar residues" evidence="1">
    <location>
        <begin position="69"/>
        <end position="79"/>
    </location>
</feature>
<evidence type="ECO:0000313" key="2">
    <source>
        <dbReference type="EMBL" id="MCD7454172.1"/>
    </source>
</evidence>
<dbReference type="EMBL" id="JACEIK010000289">
    <property type="protein sequence ID" value="MCD7454172.1"/>
    <property type="molecule type" value="Genomic_DNA"/>
</dbReference>
<dbReference type="Proteomes" id="UP000823775">
    <property type="component" value="Unassembled WGS sequence"/>
</dbReference>
<reference evidence="2 3" key="1">
    <citation type="journal article" date="2021" name="BMC Genomics">
        <title>Datura genome reveals duplications of psychoactive alkaloid biosynthetic genes and high mutation rate following tissue culture.</title>
        <authorList>
            <person name="Rajewski A."/>
            <person name="Carter-House D."/>
            <person name="Stajich J."/>
            <person name="Litt A."/>
        </authorList>
    </citation>
    <scope>NUCLEOTIDE SEQUENCE [LARGE SCALE GENOMIC DNA]</scope>
    <source>
        <strain evidence="2">AR-01</strain>
    </source>
</reference>
<evidence type="ECO:0000313" key="3">
    <source>
        <dbReference type="Proteomes" id="UP000823775"/>
    </source>
</evidence>
<proteinExistence type="predicted"/>
<sequence>EVGLEAQSESSSLAHLVLPEAEEVEKDSTMPAPHIPPIPKGEVREPTSPIGHDSYRHGKGNSIVDEDSGITTATDGQIF</sequence>
<comment type="caution">
    <text evidence="2">The sequence shown here is derived from an EMBL/GenBank/DDBJ whole genome shotgun (WGS) entry which is preliminary data.</text>
</comment>
<gene>
    <name evidence="2" type="ORF">HAX54_023759</name>
</gene>
<evidence type="ECO:0000256" key="1">
    <source>
        <dbReference type="SAM" id="MobiDB-lite"/>
    </source>
</evidence>
<feature type="region of interest" description="Disordered" evidence="1">
    <location>
        <begin position="22"/>
        <end position="79"/>
    </location>
</feature>
<organism evidence="2 3">
    <name type="scientific">Datura stramonium</name>
    <name type="common">Jimsonweed</name>
    <name type="synonym">Common thornapple</name>
    <dbReference type="NCBI Taxonomy" id="4076"/>
    <lineage>
        <taxon>Eukaryota</taxon>
        <taxon>Viridiplantae</taxon>
        <taxon>Streptophyta</taxon>
        <taxon>Embryophyta</taxon>
        <taxon>Tracheophyta</taxon>
        <taxon>Spermatophyta</taxon>
        <taxon>Magnoliopsida</taxon>
        <taxon>eudicotyledons</taxon>
        <taxon>Gunneridae</taxon>
        <taxon>Pentapetalae</taxon>
        <taxon>asterids</taxon>
        <taxon>lamiids</taxon>
        <taxon>Solanales</taxon>
        <taxon>Solanaceae</taxon>
        <taxon>Solanoideae</taxon>
        <taxon>Datureae</taxon>
        <taxon>Datura</taxon>
    </lineage>
</organism>
<feature type="non-terminal residue" evidence="2">
    <location>
        <position position="1"/>
    </location>
</feature>
<keyword evidence="3" id="KW-1185">Reference proteome</keyword>
<accession>A0ABS8S5G3</accession>
<name>A0ABS8S5G3_DATST</name>
<protein>
    <submittedName>
        <fullName evidence="2">Uncharacterized protein</fullName>
    </submittedName>
</protein>